<keyword evidence="11" id="KW-1185">Reference proteome</keyword>
<dbReference type="Pfam" id="PF08773">
    <property type="entry name" value="CathepsinC_exc"/>
    <property type="match status" value="1"/>
</dbReference>
<evidence type="ECO:0000256" key="4">
    <source>
        <dbReference type="ARBA" id="ARBA00012059"/>
    </source>
</evidence>
<evidence type="ECO:0000256" key="5">
    <source>
        <dbReference type="ARBA" id="ARBA00023145"/>
    </source>
</evidence>
<sequence>MTFQFCKGDNPVLCKLSDVIGIWKFSIDTMTVPKSSRDYERFSCDRHQPTVLADYSQDEVAPQAEILARIQGNSGAEPAVREIYVELDGNEDVVIQYADEDVREAISEGTWTMVIHEGLLGYLYDSTIDQEITFDSFWRYNRIGENEYISDCTQTMLGWYHTINPENEDEEQWGCFWGEKLSGPYESETVEFRDDSPVLTEGSSSNEAMECMDIIDEKERNGQLTWARNDDVHFSAQANLARDNPFLDNDGDDEGLGDQMNDSEDSCEGYENYLNPCTLASYEYLGADPDTIPTEDLPEAINWNNVAGRSFFPPIVNQPCGDCFLVASLEVIESRLMIMSDGELDLRLSGQQQKDCNFYAEGCDGGLPIHVAKYGNEFQLVEENCYNERREATDTCVNDIENSDDCQTFRIEDFYLVGDNYGGVSEELLMKELVAHGPVTTVVNAPRHFNQYRGCIFEQDCDQEAGSITYIEDEDEISRIMQISTNDDHRINTQTLRERGIEWELVNHSVVLIGYGRDTQCINDLHEFASQSRIQTRLQNRIMVQQDNPRECAEDGAYWIIANSWGTRFGENGLFRIRRGCNDFGIETQAMSITAGIENLDLLHCKFREGEDRC</sequence>
<comment type="caution">
    <text evidence="10">The sequence shown here is derived from an EMBL/GenBank/DDBJ whole genome shotgun (WGS) entry which is preliminary data.</text>
</comment>
<dbReference type="PANTHER" id="PTHR12411">
    <property type="entry name" value="CYSTEINE PROTEASE FAMILY C1-RELATED"/>
    <property type="match status" value="1"/>
</dbReference>
<gene>
    <name evidence="10" type="ORF">ECRASSUSDP1_LOCUS3468</name>
</gene>
<comment type="cofactor">
    <cofactor evidence="2">
        <name>chloride</name>
        <dbReference type="ChEBI" id="CHEBI:17996"/>
    </cofactor>
</comment>
<dbReference type="PROSITE" id="PS00639">
    <property type="entry name" value="THIOL_PROTEASE_HIS"/>
    <property type="match status" value="1"/>
</dbReference>
<dbReference type="Gene3D" id="3.90.70.10">
    <property type="entry name" value="Cysteine proteinases"/>
    <property type="match status" value="1"/>
</dbReference>
<keyword evidence="7" id="KW-0868">Chloride</keyword>
<evidence type="ECO:0000256" key="7">
    <source>
        <dbReference type="ARBA" id="ARBA00023214"/>
    </source>
</evidence>
<keyword evidence="5" id="KW-0865">Zymogen</keyword>
<dbReference type="SUPFAM" id="SSF75001">
    <property type="entry name" value="Dipeptidyl peptidase I (cathepsin C), exclusion domain"/>
    <property type="match status" value="1"/>
</dbReference>
<evidence type="ECO:0000313" key="11">
    <source>
        <dbReference type="Proteomes" id="UP001295684"/>
    </source>
</evidence>
<dbReference type="InterPro" id="IPR038765">
    <property type="entry name" value="Papain-like_cys_pep_sf"/>
</dbReference>
<organism evidence="10 11">
    <name type="scientific">Euplotes crassus</name>
    <dbReference type="NCBI Taxonomy" id="5936"/>
    <lineage>
        <taxon>Eukaryota</taxon>
        <taxon>Sar</taxon>
        <taxon>Alveolata</taxon>
        <taxon>Ciliophora</taxon>
        <taxon>Intramacronucleata</taxon>
        <taxon>Spirotrichea</taxon>
        <taxon>Hypotrichia</taxon>
        <taxon>Euplotida</taxon>
        <taxon>Euplotidae</taxon>
        <taxon>Moneuplotes</taxon>
    </lineage>
</organism>
<feature type="region of interest" description="Disordered" evidence="8">
    <location>
        <begin position="243"/>
        <end position="265"/>
    </location>
</feature>
<dbReference type="InterPro" id="IPR013128">
    <property type="entry name" value="Peptidase_C1A"/>
</dbReference>
<dbReference type="EMBL" id="CAMPGE010003317">
    <property type="protein sequence ID" value="CAI2362146.1"/>
    <property type="molecule type" value="Genomic_DNA"/>
</dbReference>
<evidence type="ECO:0000256" key="8">
    <source>
        <dbReference type="SAM" id="MobiDB-lite"/>
    </source>
</evidence>
<dbReference type="AlphaFoldDB" id="A0AAD1X907"/>
<feature type="domain" description="Peptidase C1A papain C-terminal" evidence="9">
    <location>
        <begin position="297"/>
        <end position="594"/>
    </location>
</feature>
<evidence type="ECO:0000256" key="3">
    <source>
        <dbReference type="ARBA" id="ARBA00008455"/>
    </source>
</evidence>
<keyword evidence="6" id="KW-1015">Disulfide bond</keyword>
<dbReference type="SMART" id="SM00645">
    <property type="entry name" value="Pept_C1"/>
    <property type="match status" value="1"/>
</dbReference>
<dbReference type="InterPro" id="IPR025660">
    <property type="entry name" value="Pept_his_AS"/>
</dbReference>
<dbReference type="GO" id="GO:0008234">
    <property type="term" value="F:cysteine-type peptidase activity"/>
    <property type="evidence" value="ECO:0007669"/>
    <property type="project" value="InterPro"/>
</dbReference>
<dbReference type="GO" id="GO:0008239">
    <property type="term" value="F:dipeptidyl-peptidase activity"/>
    <property type="evidence" value="ECO:0007669"/>
    <property type="project" value="UniProtKB-EC"/>
</dbReference>
<evidence type="ECO:0000256" key="6">
    <source>
        <dbReference type="ARBA" id="ARBA00023157"/>
    </source>
</evidence>
<comment type="similarity">
    <text evidence="3">Belongs to the peptidase C1 family.</text>
</comment>
<dbReference type="EC" id="3.4.14.1" evidence="4"/>
<dbReference type="Pfam" id="PF00112">
    <property type="entry name" value="Peptidase_C1"/>
    <property type="match status" value="2"/>
</dbReference>
<name>A0AAD1X907_EUPCR</name>
<dbReference type="InterPro" id="IPR014882">
    <property type="entry name" value="CathepsinC_exc"/>
</dbReference>
<evidence type="ECO:0000256" key="2">
    <source>
        <dbReference type="ARBA" id="ARBA00001923"/>
    </source>
</evidence>
<evidence type="ECO:0000259" key="9">
    <source>
        <dbReference type="SMART" id="SM00645"/>
    </source>
</evidence>
<dbReference type="InterPro" id="IPR025661">
    <property type="entry name" value="Pept_asp_AS"/>
</dbReference>
<dbReference type="Proteomes" id="UP001295684">
    <property type="component" value="Unassembled WGS sequence"/>
</dbReference>
<dbReference type="PROSITE" id="PS00640">
    <property type="entry name" value="THIOL_PROTEASE_ASN"/>
    <property type="match status" value="1"/>
</dbReference>
<feature type="compositionally biased region" description="Acidic residues" evidence="8">
    <location>
        <begin position="249"/>
        <end position="265"/>
    </location>
</feature>
<dbReference type="InterPro" id="IPR036496">
    <property type="entry name" value="CathepsinC_exc_dom_sf"/>
</dbReference>
<comment type="catalytic activity">
    <reaction evidence="1">
        <text>Release of an N-terminal dipeptide, Xaa-Yaa-|-Zaa-, except when Xaa is Arg or Lys, or Yaa or Zaa is Pro.</text>
        <dbReference type="EC" id="3.4.14.1"/>
    </reaction>
</comment>
<dbReference type="GO" id="GO:0006508">
    <property type="term" value="P:proteolysis"/>
    <property type="evidence" value="ECO:0007669"/>
    <property type="project" value="InterPro"/>
</dbReference>
<reference evidence="10" key="1">
    <citation type="submission" date="2023-07" db="EMBL/GenBank/DDBJ databases">
        <authorList>
            <consortium name="AG Swart"/>
            <person name="Singh M."/>
            <person name="Singh A."/>
            <person name="Seah K."/>
            <person name="Emmerich C."/>
        </authorList>
    </citation>
    <scope>NUCLEOTIDE SEQUENCE</scope>
    <source>
        <strain evidence="10">DP1</strain>
    </source>
</reference>
<evidence type="ECO:0000256" key="1">
    <source>
        <dbReference type="ARBA" id="ARBA00000738"/>
    </source>
</evidence>
<dbReference type="Gene3D" id="2.40.128.80">
    <property type="entry name" value="Cathepsin C, exclusion domain"/>
    <property type="match status" value="1"/>
</dbReference>
<proteinExistence type="inferred from homology"/>
<accession>A0AAD1X907</accession>
<protein>
    <recommendedName>
        <fullName evidence="4">dipeptidyl-peptidase I</fullName>
        <ecNumber evidence="4">3.4.14.1</ecNumber>
    </recommendedName>
</protein>
<dbReference type="SUPFAM" id="SSF54001">
    <property type="entry name" value="Cysteine proteinases"/>
    <property type="match status" value="1"/>
</dbReference>
<dbReference type="InterPro" id="IPR000668">
    <property type="entry name" value="Peptidase_C1A_C"/>
</dbReference>
<evidence type="ECO:0000313" key="10">
    <source>
        <dbReference type="EMBL" id="CAI2362146.1"/>
    </source>
</evidence>